<accession>A0A150X3W9</accession>
<dbReference type="SUPFAM" id="SSF52833">
    <property type="entry name" value="Thioredoxin-like"/>
    <property type="match status" value="1"/>
</dbReference>
<dbReference type="PANTHER" id="PTHR15337">
    <property type="entry name" value="ANTERIOR GRADIENT PROTEIN-RELATED"/>
    <property type="match status" value="1"/>
</dbReference>
<sequence length="409" mass="47493">MFETAINSMKVQFSIFLLLIGSWLSANEIESLKFTEVTNQKQWDEVLKEASANGQLLFIDAYTDWCGYCHKLDKEVYTDKDVIGYFEEYFINVKFDAESDFGMQLADFYGIDSYPTLLFLTPEAKIFDRIEGFVPAKTLQAYGEQTLNDWAVLPLLEESYTNGTLERESYLEFIGILERTNPEKAEMVATAYAINFTEEDYLDVENIWFLTRFENGLDSQHYKYITANKQKMIKTHGQSEFNDYLSGVYNDNLILAIKYGDKNLMSRLTQEVLPQFVPEDELPMAQYITESIYYLQREELDNYKLTVNSFMNNHLSTDEKPDFIISTTVEIIENYDFEELISFSETLLSQAIDIDEKRFETHALFGYIKGLQANYKQANESLNKAKALALTEEQKAFVDNLKEAVKMMQ</sequence>
<feature type="domain" description="Thioredoxin" evidence="3">
    <location>
        <begin position="23"/>
        <end position="148"/>
    </location>
</feature>
<keyword evidence="1" id="KW-0732">Signal</keyword>
<dbReference type="InterPro" id="IPR012336">
    <property type="entry name" value="Thioredoxin-like_fold"/>
</dbReference>
<dbReference type="AlphaFoldDB" id="A0A150X3W9"/>
<feature type="coiled-coil region" evidence="2">
    <location>
        <begin position="368"/>
        <end position="395"/>
    </location>
</feature>
<dbReference type="PANTHER" id="PTHR15337:SF11">
    <property type="entry name" value="THIOREDOXIN DOMAIN-CONTAINING PROTEIN"/>
    <property type="match status" value="1"/>
</dbReference>
<dbReference type="InterPro" id="IPR013766">
    <property type="entry name" value="Thioredoxin_domain"/>
</dbReference>
<dbReference type="InterPro" id="IPR051099">
    <property type="entry name" value="AGR/TXD"/>
</dbReference>
<dbReference type="Pfam" id="PF13098">
    <property type="entry name" value="Thioredoxin_2"/>
    <property type="match status" value="1"/>
</dbReference>
<keyword evidence="5" id="KW-1185">Reference proteome</keyword>
<reference evidence="4 5" key="1">
    <citation type="submission" date="2016-01" db="EMBL/GenBank/DDBJ databases">
        <title>Genome sequencing of Roseivirga spongicola UST030701-084.</title>
        <authorList>
            <person name="Selvaratnam C."/>
            <person name="Thevarajoo S."/>
            <person name="Goh K.M."/>
            <person name="Ee R."/>
            <person name="Chan K.-G."/>
            <person name="Chong C.S."/>
        </authorList>
    </citation>
    <scope>NUCLEOTIDE SEQUENCE [LARGE SCALE GENOMIC DNA]</scope>
    <source>
        <strain evidence="4 5">UST030701-084</strain>
    </source>
</reference>
<comment type="caution">
    <text evidence="4">The sequence shown here is derived from an EMBL/GenBank/DDBJ whole genome shotgun (WGS) entry which is preliminary data.</text>
</comment>
<dbReference type="InterPro" id="IPR036249">
    <property type="entry name" value="Thioredoxin-like_sf"/>
</dbReference>
<evidence type="ECO:0000256" key="1">
    <source>
        <dbReference type="ARBA" id="ARBA00022729"/>
    </source>
</evidence>
<dbReference type="EMBL" id="LRPC01000028">
    <property type="protein sequence ID" value="KYG73397.1"/>
    <property type="molecule type" value="Genomic_DNA"/>
</dbReference>
<evidence type="ECO:0000313" key="5">
    <source>
        <dbReference type="Proteomes" id="UP000075606"/>
    </source>
</evidence>
<organism evidence="4 5">
    <name type="scientific">Roseivirga spongicola</name>
    <dbReference type="NCBI Taxonomy" id="333140"/>
    <lineage>
        <taxon>Bacteria</taxon>
        <taxon>Pseudomonadati</taxon>
        <taxon>Bacteroidota</taxon>
        <taxon>Cytophagia</taxon>
        <taxon>Cytophagales</taxon>
        <taxon>Roseivirgaceae</taxon>
        <taxon>Roseivirga</taxon>
    </lineage>
</organism>
<dbReference type="Gene3D" id="3.40.30.10">
    <property type="entry name" value="Glutaredoxin"/>
    <property type="match status" value="1"/>
</dbReference>
<evidence type="ECO:0000313" key="4">
    <source>
        <dbReference type="EMBL" id="KYG73397.1"/>
    </source>
</evidence>
<proteinExistence type="predicted"/>
<dbReference type="STRING" id="333140.AWW68_11895"/>
<name>A0A150X3W9_9BACT</name>
<keyword evidence="2" id="KW-0175">Coiled coil</keyword>
<protein>
    <recommendedName>
        <fullName evidence="3">Thioredoxin domain-containing protein</fullName>
    </recommendedName>
</protein>
<evidence type="ECO:0000259" key="3">
    <source>
        <dbReference type="PROSITE" id="PS51352"/>
    </source>
</evidence>
<evidence type="ECO:0000256" key="2">
    <source>
        <dbReference type="SAM" id="Coils"/>
    </source>
</evidence>
<dbReference type="Proteomes" id="UP000075606">
    <property type="component" value="Unassembled WGS sequence"/>
</dbReference>
<dbReference type="PROSITE" id="PS51352">
    <property type="entry name" value="THIOREDOXIN_2"/>
    <property type="match status" value="1"/>
</dbReference>
<gene>
    <name evidence="4" type="ORF">AWW68_11895</name>
</gene>